<dbReference type="Proteomes" id="UP000674270">
    <property type="component" value="Unassembled WGS sequence"/>
</dbReference>
<evidence type="ECO:0000313" key="2">
    <source>
        <dbReference type="Proteomes" id="UP000674270"/>
    </source>
</evidence>
<gene>
    <name evidence="1" type="ORF">J7T18_09655</name>
</gene>
<dbReference type="RefSeq" id="WP_210848415.1">
    <property type="nucleotide sequence ID" value="NZ_JAGKLY010000003.1"/>
</dbReference>
<name>A0A8I2AJW1_9GAMM</name>
<comment type="caution">
    <text evidence="1">The sequence shown here is derived from an EMBL/GenBank/DDBJ whole genome shotgun (WGS) entry which is preliminary data.</text>
</comment>
<proteinExistence type="predicted"/>
<sequence>MSNTANWSYTALATIYPVIRGGGKWDDTITYGTPYLIDCTWQSSNEVVKDDLGKEFVTNNVFYTELKRNGVDVQKPERGFYIAKGDTTSQSDPRVAGADIIITVKEDDMSFFGEEYDYEIRT</sequence>
<organism evidence="1 2">
    <name type="scientific">Providencia huaxiensis</name>
    <dbReference type="NCBI Taxonomy" id="2027290"/>
    <lineage>
        <taxon>Bacteria</taxon>
        <taxon>Pseudomonadati</taxon>
        <taxon>Pseudomonadota</taxon>
        <taxon>Gammaproteobacteria</taxon>
        <taxon>Enterobacterales</taxon>
        <taxon>Morganellaceae</taxon>
        <taxon>Providencia</taxon>
    </lineage>
</organism>
<reference evidence="1" key="1">
    <citation type="submission" date="2021-03" db="EMBL/GenBank/DDBJ databases">
        <authorList>
            <person name="Stanton E."/>
        </authorList>
    </citation>
    <scope>NUCLEOTIDE SEQUENCE</scope>
    <source>
        <strain evidence="1">2020EL-00113</strain>
    </source>
</reference>
<protein>
    <submittedName>
        <fullName evidence="1">Uncharacterized protein</fullName>
    </submittedName>
</protein>
<accession>A0A8I2AJW1</accession>
<dbReference type="AlphaFoldDB" id="A0A8I2AJW1"/>
<dbReference type="EMBL" id="JAGKLY010000003">
    <property type="protein sequence ID" value="MBQ0268562.1"/>
    <property type="molecule type" value="Genomic_DNA"/>
</dbReference>
<evidence type="ECO:0000313" key="1">
    <source>
        <dbReference type="EMBL" id="MBQ0268562.1"/>
    </source>
</evidence>